<evidence type="ECO:0000313" key="2">
    <source>
        <dbReference type="Proteomes" id="UP000002943"/>
    </source>
</evidence>
<reference evidence="1 2" key="1">
    <citation type="journal article" date="2012" name="Int. J. Syst. Evol. Microbiol.">
        <title>Vibrio caribbeanicus sp. nov., isolated from the marine sponge Scleritoderma cyanea.</title>
        <authorList>
            <person name="Hoffmann M."/>
            <person name="Monday S.R."/>
            <person name="Allard M.W."/>
            <person name="Strain E.A."/>
            <person name="Whittaker P."/>
            <person name="Naum M."/>
            <person name="McCarthy P.J."/>
            <person name="Lopez J.V."/>
            <person name="Fischer M."/>
            <person name="Brown E.W."/>
        </authorList>
    </citation>
    <scope>NUCLEOTIDE SEQUENCE [LARGE SCALE GENOMIC DNA]</scope>
    <source>
        <strain evidence="1 2">ATCC BAA-2122</strain>
    </source>
</reference>
<name>E3BGY5_9VIBR</name>
<organism evidence="1 2">
    <name type="scientific">Vibrio caribbeanicus ATCC BAA-2122</name>
    <dbReference type="NCBI Taxonomy" id="796620"/>
    <lineage>
        <taxon>Bacteria</taxon>
        <taxon>Pseudomonadati</taxon>
        <taxon>Pseudomonadota</taxon>
        <taxon>Gammaproteobacteria</taxon>
        <taxon>Vibrionales</taxon>
        <taxon>Vibrionaceae</taxon>
        <taxon>Vibrio</taxon>
    </lineage>
</organism>
<accession>E3BGY5</accession>
<comment type="caution">
    <text evidence="1">The sequence shown here is derived from an EMBL/GenBank/DDBJ whole genome shotgun (WGS) entry which is preliminary data.</text>
</comment>
<dbReference type="STRING" id="796620.VIBC2010_06189"/>
<proteinExistence type="predicted"/>
<dbReference type="Proteomes" id="UP000002943">
    <property type="component" value="Unassembled WGS sequence"/>
</dbReference>
<evidence type="ECO:0000313" key="1">
    <source>
        <dbReference type="EMBL" id="EFP97704.1"/>
    </source>
</evidence>
<gene>
    <name evidence="1" type="ORF">VIBC2010_06189</name>
</gene>
<keyword evidence="2" id="KW-1185">Reference proteome</keyword>
<dbReference type="EMBL" id="AEIU01000051">
    <property type="protein sequence ID" value="EFP97704.1"/>
    <property type="molecule type" value="Genomic_DNA"/>
</dbReference>
<protein>
    <submittedName>
        <fullName evidence="1">Uncharacterized protein</fullName>
    </submittedName>
</protein>
<sequence length="38" mass="4450">MLYDGQSEVEWAETVKSAVELFKEQQEVERNKESFVEG</sequence>
<dbReference type="AlphaFoldDB" id="E3BGY5"/>